<dbReference type="Proteomes" id="UP001152523">
    <property type="component" value="Unassembled WGS sequence"/>
</dbReference>
<proteinExistence type="predicted"/>
<evidence type="ECO:0000313" key="4">
    <source>
        <dbReference type="Proteomes" id="UP001152523"/>
    </source>
</evidence>
<evidence type="ECO:0000256" key="2">
    <source>
        <dbReference type="SAM" id="Phobius"/>
    </source>
</evidence>
<name>A0AAV0BZT3_9ASTE</name>
<feature type="compositionally biased region" description="Low complexity" evidence="1">
    <location>
        <begin position="40"/>
        <end position="55"/>
    </location>
</feature>
<comment type="caution">
    <text evidence="3">The sequence shown here is derived from an EMBL/GenBank/DDBJ whole genome shotgun (WGS) entry which is preliminary data.</text>
</comment>
<evidence type="ECO:0000256" key="1">
    <source>
        <dbReference type="SAM" id="MobiDB-lite"/>
    </source>
</evidence>
<dbReference type="EMBL" id="CAMAPF010000008">
    <property type="protein sequence ID" value="CAH9059812.1"/>
    <property type="molecule type" value="Genomic_DNA"/>
</dbReference>
<keyword evidence="4" id="KW-1185">Reference proteome</keyword>
<sequence length="154" mass="16655">MVKPMRSTIRRRKRLSGSGARFRRWSEPRTSTDDGGGTGDDYSSSLCSCSDSSLDSGEDANNVGKVDFRKYGFTVFDVPEELTGRRAFENAAASERKREGGGGGWERVLGGVGSYYGTLISGAAFGAVSMGIFMVRFFGCFYNVDDHLGSLTPT</sequence>
<feature type="region of interest" description="Disordered" evidence="1">
    <location>
        <begin position="1"/>
        <end position="63"/>
    </location>
</feature>
<gene>
    <name evidence="3" type="ORF">CEPIT_LOCUS1454</name>
</gene>
<reference evidence="3" key="1">
    <citation type="submission" date="2022-07" db="EMBL/GenBank/DDBJ databases">
        <authorList>
            <person name="Macas J."/>
            <person name="Novak P."/>
            <person name="Neumann P."/>
        </authorList>
    </citation>
    <scope>NUCLEOTIDE SEQUENCE</scope>
</reference>
<feature type="transmembrane region" description="Helical" evidence="2">
    <location>
        <begin position="115"/>
        <end position="138"/>
    </location>
</feature>
<dbReference type="AlphaFoldDB" id="A0AAV0BZT3"/>
<keyword evidence="2" id="KW-0812">Transmembrane</keyword>
<keyword evidence="2" id="KW-1133">Transmembrane helix</keyword>
<organism evidence="3 4">
    <name type="scientific">Cuscuta epithymum</name>
    <dbReference type="NCBI Taxonomy" id="186058"/>
    <lineage>
        <taxon>Eukaryota</taxon>
        <taxon>Viridiplantae</taxon>
        <taxon>Streptophyta</taxon>
        <taxon>Embryophyta</taxon>
        <taxon>Tracheophyta</taxon>
        <taxon>Spermatophyta</taxon>
        <taxon>Magnoliopsida</taxon>
        <taxon>eudicotyledons</taxon>
        <taxon>Gunneridae</taxon>
        <taxon>Pentapetalae</taxon>
        <taxon>asterids</taxon>
        <taxon>lamiids</taxon>
        <taxon>Solanales</taxon>
        <taxon>Convolvulaceae</taxon>
        <taxon>Cuscuteae</taxon>
        <taxon>Cuscuta</taxon>
        <taxon>Cuscuta subgen. Cuscuta</taxon>
    </lineage>
</organism>
<evidence type="ECO:0000313" key="3">
    <source>
        <dbReference type="EMBL" id="CAH9059812.1"/>
    </source>
</evidence>
<accession>A0AAV0BZT3</accession>
<protein>
    <submittedName>
        <fullName evidence="3">Uncharacterized protein</fullName>
    </submittedName>
</protein>
<keyword evidence="2" id="KW-0472">Membrane</keyword>